<sequence>MAALTLSGLRRAVSWHRRTLAAGCAVLAVLATVAAVSPEAPEASPVVVAGGPLPGGTRLSGTDLEVRRVDAAALPDAALTDPAALVGRTLTAPVTAGTMLTEADVVAPRGEQTDGGVLAPVRVSDPEVAALLRVGDRVDVLGADPGTGEVVVLAPDARVASVPTAPAEGGLFSPGSSGGGALLLVEVPPATALRLAGASAAGPVSLVLG</sequence>
<dbReference type="Gene3D" id="3.90.1210.10">
    <property type="entry name" value="Antifreeze-like/N-acetylneuraminic acid synthase C-terminal domain"/>
    <property type="match status" value="1"/>
</dbReference>
<reference evidence="2 3" key="1">
    <citation type="submission" date="2019-12" db="EMBL/GenBank/DDBJ databases">
        <title>Auraticoccus cholistani sp. nov., an actinomycete isolated from soil of Cholistan desert.</title>
        <authorList>
            <person name="Cheema M.T."/>
        </authorList>
    </citation>
    <scope>NUCLEOTIDE SEQUENCE [LARGE SCALE GENOMIC DNA]</scope>
    <source>
        <strain evidence="2 3">F435</strain>
    </source>
</reference>
<dbReference type="CDD" id="cd11614">
    <property type="entry name" value="SAF_CpaB_FlgA_like"/>
    <property type="match status" value="1"/>
</dbReference>
<proteinExistence type="predicted"/>
<evidence type="ECO:0000259" key="1">
    <source>
        <dbReference type="SMART" id="SM00858"/>
    </source>
</evidence>
<evidence type="ECO:0000313" key="3">
    <source>
        <dbReference type="Proteomes" id="UP000435304"/>
    </source>
</evidence>
<accession>A0A6A9UY41</accession>
<dbReference type="SMART" id="SM00858">
    <property type="entry name" value="SAF"/>
    <property type="match status" value="1"/>
</dbReference>
<protein>
    <submittedName>
        <fullName evidence="2">Flp pilus assembly protein CpaB</fullName>
    </submittedName>
</protein>
<dbReference type="Proteomes" id="UP000435304">
    <property type="component" value="Unassembled WGS sequence"/>
</dbReference>
<dbReference type="EMBL" id="WPCU01000007">
    <property type="protein sequence ID" value="MVA76604.1"/>
    <property type="molecule type" value="Genomic_DNA"/>
</dbReference>
<keyword evidence="3" id="KW-1185">Reference proteome</keyword>
<gene>
    <name evidence="2" type="ORF">GC722_11300</name>
</gene>
<dbReference type="InterPro" id="IPR013974">
    <property type="entry name" value="SAF"/>
</dbReference>
<feature type="domain" description="SAF" evidence="1">
    <location>
        <begin position="44"/>
        <end position="106"/>
    </location>
</feature>
<organism evidence="2 3">
    <name type="scientific">Auraticoccus cholistanensis</name>
    <dbReference type="NCBI Taxonomy" id="2656650"/>
    <lineage>
        <taxon>Bacteria</taxon>
        <taxon>Bacillati</taxon>
        <taxon>Actinomycetota</taxon>
        <taxon>Actinomycetes</taxon>
        <taxon>Propionibacteriales</taxon>
        <taxon>Propionibacteriaceae</taxon>
        <taxon>Auraticoccus</taxon>
    </lineage>
</organism>
<dbReference type="Pfam" id="PF08666">
    <property type="entry name" value="SAF"/>
    <property type="match status" value="1"/>
</dbReference>
<comment type="caution">
    <text evidence="2">The sequence shown here is derived from an EMBL/GenBank/DDBJ whole genome shotgun (WGS) entry which is preliminary data.</text>
</comment>
<evidence type="ECO:0000313" key="2">
    <source>
        <dbReference type="EMBL" id="MVA76604.1"/>
    </source>
</evidence>
<name>A0A6A9UY41_9ACTN</name>
<dbReference type="AlphaFoldDB" id="A0A6A9UY41"/>
<dbReference type="RefSeq" id="WP_156610185.1">
    <property type="nucleotide sequence ID" value="NZ_WPCU01000007.1"/>
</dbReference>